<evidence type="ECO:0000256" key="15">
    <source>
        <dbReference type="SAM" id="MobiDB-lite"/>
    </source>
</evidence>
<dbReference type="InterPro" id="IPR000713">
    <property type="entry name" value="Mur_ligase_N"/>
</dbReference>
<keyword evidence="10 14" id="KW-0573">Peptidoglycan synthesis</keyword>
<sequence>MSQSPEPHDQVEGEPGGSPTPSVPTMAGSRVGGRLSNEATVTSASGAPLVDDPILSAHLIGIGGAGMSGIARLLLARGVVVSGSDNRDSPVLAALRAGGAAVFIGHRADQVPAGSTVVISTAVRPDNPELVEARAQDLRVLHRSEALAALMTGRRPVAIAGTHGKTTTTGMTTVLLRECGLDPSFAIGGELTEGGQGAHDGAGDIFVAEADESDGSFLLYRPEVAVITNVEPDHLDHYGSQEAVEAAFIEFCQRVKPGGMVVVCGDDEGVRRVMESAADKLAVHAVRVCRYGLGEDNDVRLVDIDDTPDGVSFAIEARPDGTRIGPVTLRVPGVHNALNAVAAWCVARHFGVSGAPALTAVRSFGGTRRRFEDKGSHDGVRIVDDYAHHPTEVRAVLKAARSVTEGRVLAVFQPHLFSRTRIFAEDFGTALSLADEVIVLDVYAAREDPEPGVTGELVANAVRLPPAQVAYRPTASAAVDEVLRRAQKGDLVMTIGAGDVTVLGPVILDALRAGRSVGDSDQQPA</sequence>
<evidence type="ECO:0000256" key="11">
    <source>
        <dbReference type="ARBA" id="ARBA00023306"/>
    </source>
</evidence>
<evidence type="ECO:0000313" key="20">
    <source>
        <dbReference type="Proteomes" id="UP001501074"/>
    </source>
</evidence>
<organism evidence="19 20">
    <name type="scientific">Kineosporia mesophila</name>
    <dbReference type="NCBI Taxonomy" id="566012"/>
    <lineage>
        <taxon>Bacteria</taxon>
        <taxon>Bacillati</taxon>
        <taxon>Actinomycetota</taxon>
        <taxon>Actinomycetes</taxon>
        <taxon>Kineosporiales</taxon>
        <taxon>Kineosporiaceae</taxon>
        <taxon>Kineosporia</taxon>
    </lineage>
</organism>
<evidence type="ECO:0000256" key="10">
    <source>
        <dbReference type="ARBA" id="ARBA00022984"/>
    </source>
</evidence>
<keyword evidence="11 14" id="KW-0131">Cell cycle</keyword>
<feature type="domain" description="Mur ligase C-terminal" evidence="17">
    <location>
        <begin position="369"/>
        <end position="498"/>
    </location>
</feature>
<dbReference type="InterPro" id="IPR050061">
    <property type="entry name" value="MurCDEF_pg_biosynth"/>
</dbReference>
<dbReference type="NCBIfam" id="TIGR01082">
    <property type="entry name" value="murC"/>
    <property type="match status" value="1"/>
</dbReference>
<evidence type="ECO:0000256" key="7">
    <source>
        <dbReference type="ARBA" id="ARBA00022741"/>
    </source>
</evidence>
<comment type="similarity">
    <text evidence="14">Belongs to the MurCDEF family.</text>
</comment>
<evidence type="ECO:0000256" key="1">
    <source>
        <dbReference type="ARBA" id="ARBA00004496"/>
    </source>
</evidence>
<dbReference type="SUPFAM" id="SSF53244">
    <property type="entry name" value="MurD-like peptide ligases, peptide-binding domain"/>
    <property type="match status" value="1"/>
</dbReference>
<dbReference type="InterPro" id="IPR005758">
    <property type="entry name" value="UDP-N-AcMur_Ala_ligase_MurC"/>
</dbReference>
<dbReference type="Pfam" id="PF08245">
    <property type="entry name" value="Mur_ligase_M"/>
    <property type="match status" value="1"/>
</dbReference>
<dbReference type="PANTHER" id="PTHR43445">
    <property type="entry name" value="UDP-N-ACETYLMURAMATE--L-ALANINE LIGASE-RELATED"/>
    <property type="match status" value="1"/>
</dbReference>
<comment type="caution">
    <text evidence="19">The sequence shown here is derived from an EMBL/GenBank/DDBJ whole genome shotgun (WGS) entry which is preliminary data.</text>
</comment>
<keyword evidence="6 14" id="KW-0132">Cell division</keyword>
<dbReference type="Pfam" id="PF01225">
    <property type="entry name" value="Mur_ligase"/>
    <property type="match status" value="1"/>
</dbReference>
<reference evidence="20" key="1">
    <citation type="journal article" date="2019" name="Int. J. Syst. Evol. Microbiol.">
        <title>The Global Catalogue of Microorganisms (GCM) 10K type strain sequencing project: providing services to taxonomists for standard genome sequencing and annotation.</title>
        <authorList>
            <consortium name="The Broad Institute Genomics Platform"/>
            <consortium name="The Broad Institute Genome Sequencing Center for Infectious Disease"/>
            <person name="Wu L."/>
            <person name="Ma J."/>
        </authorList>
    </citation>
    <scope>NUCLEOTIDE SEQUENCE [LARGE SCALE GENOMIC DNA]</scope>
    <source>
        <strain evidence="20">JCM 16902</strain>
    </source>
</reference>
<evidence type="ECO:0000256" key="4">
    <source>
        <dbReference type="ARBA" id="ARBA00022490"/>
    </source>
</evidence>
<dbReference type="Gene3D" id="3.90.190.20">
    <property type="entry name" value="Mur ligase, C-terminal domain"/>
    <property type="match status" value="1"/>
</dbReference>
<dbReference type="HAMAP" id="MF_00046">
    <property type="entry name" value="MurC"/>
    <property type="match status" value="1"/>
</dbReference>
<evidence type="ECO:0000256" key="8">
    <source>
        <dbReference type="ARBA" id="ARBA00022840"/>
    </source>
</evidence>
<evidence type="ECO:0000259" key="17">
    <source>
        <dbReference type="Pfam" id="PF02875"/>
    </source>
</evidence>
<keyword evidence="4 14" id="KW-0963">Cytoplasm</keyword>
<keyword evidence="20" id="KW-1185">Reference proteome</keyword>
<dbReference type="RefSeq" id="WP_269327320.1">
    <property type="nucleotide sequence ID" value="NZ_BAAAZO010000009.1"/>
</dbReference>
<comment type="pathway">
    <text evidence="2 14">Cell wall biogenesis; peptidoglycan biosynthesis.</text>
</comment>
<evidence type="ECO:0000313" key="19">
    <source>
        <dbReference type="EMBL" id="GAA3626461.1"/>
    </source>
</evidence>
<dbReference type="InterPro" id="IPR036615">
    <property type="entry name" value="Mur_ligase_C_dom_sf"/>
</dbReference>
<comment type="catalytic activity">
    <reaction evidence="13 14">
        <text>UDP-N-acetyl-alpha-D-muramate + L-alanine + ATP = UDP-N-acetyl-alpha-D-muramoyl-L-alanine + ADP + phosphate + H(+)</text>
        <dbReference type="Rhea" id="RHEA:23372"/>
        <dbReference type="ChEBI" id="CHEBI:15378"/>
        <dbReference type="ChEBI" id="CHEBI:30616"/>
        <dbReference type="ChEBI" id="CHEBI:43474"/>
        <dbReference type="ChEBI" id="CHEBI:57972"/>
        <dbReference type="ChEBI" id="CHEBI:70757"/>
        <dbReference type="ChEBI" id="CHEBI:83898"/>
        <dbReference type="ChEBI" id="CHEBI:456216"/>
        <dbReference type="EC" id="6.3.2.8"/>
    </reaction>
</comment>
<feature type="compositionally biased region" description="Basic and acidic residues" evidence="15">
    <location>
        <begin position="1"/>
        <end position="11"/>
    </location>
</feature>
<dbReference type="Gene3D" id="3.40.1190.10">
    <property type="entry name" value="Mur-like, catalytic domain"/>
    <property type="match status" value="1"/>
</dbReference>
<keyword evidence="9 14" id="KW-0133">Cell shape</keyword>
<dbReference type="SUPFAM" id="SSF53623">
    <property type="entry name" value="MurD-like peptide ligases, catalytic domain"/>
    <property type="match status" value="1"/>
</dbReference>
<keyword evidence="12 14" id="KW-0961">Cell wall biogenesis/degradation</keyword>
<evidence type="ECO:0000256" key="3">
    <source>
        <dbReference type="ARBA" id="ARBA00012211"/>
    </source>
</evidence>
<dbReference type="Gene3D" id="3.40.50.720">
    <property type="entry name" value="NAD(P)-binding Rossmann-like Domain"/>
    <property type="match status" value="1"/>
</dbReference>
<keyword evidence="5 14" id="KW-0436">Ligase</keyword>
<evidence type="ECO:0000256" key="14">
    <source>
        <dbReference type="HAMAP-Rule" id="MF_00046"/>
    </source>
</evidence>
<evidence type="ECO:0000256" key="5">
    <source>
        <dbReference type="ARBA" id="ARBA00022598"/>
    </source>
</evidence>
<dbReference type="PANTHER" id="PTHR43445:SF3">
    <property type="entry name" value="UDP-N-ACETYLMURAMATE--L-ALANINE LIGASE"/>
    <property type="match status" value="1"/>
</dbReference>
<comment type="function">
    <text evidence="14">Cell wall formation.</text>
</comment>
<dbReference type="InterPro" id="IPR004101">
    <property type="entry name" value="Mur_ligase_C"/>
</dbReference>
<evidence type="ECO:0000256" key="13">
    <source>
        <dbReference type="ARBA" id="ARBA00047833"/>
    </source>
</evidence>
<keyword evidence="7 14" id="KW-0547">Nucleotide-binding</keyword>
<dbReference type="Proteomes" id="UP001501074">
    <property type="component" value="Unassembled WGS sequence"/>
</dbReference>
<dbReference type="EC" id="6.3.2.8" evidence="3 14"/>
<feature type="region of interest" description="Disordered" evidence="15">
    <location>
        <begin position="1"/>
        <end position="31"/>
    </location>
</feature>
<accession>A0ABP7A7H7</accession>
<feature type="domain" description="Mur ligase N-terminal catalytic" evidence="16">
    <location>
        <begin position="58"/>
        <end position="154"/>
    </location>
</feature>
<feature type="domain" description="Mur ligase central" evidence="18">
    <location>
        <begin position="159"/>
        <end position="347"/>
    </location>
</feature>
<proteinExistence type="inferred from homology"/>
<protein>
    <recommendedName>
        <fullName evidence="3 14">UDP-N-acetylmuramate--L-alanine ligase</fullName>
        <ecNumber evidence="3 14">6.3.2.8</ecNumber>
    </recommendedName>
    <alternativeName>
        <fullName evidence="14">UDP-N-acetylmuramoyl-L-alanine synthetase</fullName>
    </alternativeName>
</protein>
<evidence type="ECO:0000256" key="6">
    <source>
        <dbReference type="ARBA" id="ARBA00022618"/>
    </source>
</evidence>
<evidence type="ECO:0000256" key="2">
    <source>
        <dbReference type="ARBA" id="ARBA00004752"/>
    </source>
</evidence>
<dbReference type="EMBL" id="BAAAZO010000009">
    <property type="protein sequence ID" value="GAA3626461.1"/>
    <property type="molecule type" value="Genomic_DNA"/>
</dbReference>
<evidence type="ECO:0000259" key="16">
    <source>
        <dbReference type="Pfam" id="PF01225"/>
    </source>
</evidence>
<feature type="binding site" evidence="14">
    <location>
        <begin position="161"/>
        <end position="167"/>
    </location>
    <ligand>
        <name>ATP</name>
        <dbReference type="ChEBI" id="CHEBI:30616"/>
    </ligand>
</feature>
<dbReference type="SUPFAM" id="SSF51984">
    <property type="entry name" value="MurCD N-terminal domain"/>
    <property type="match status" value="1"/>
</dbReference>
<keyword evidence="8 14" id="KW-0067">ATP-binding</keyword>
<dbReference type="InterPro" id="IPR013221">
    <property type="entry name" value="Mur_ligase_cen"/>
</dbReference>
<gene>
    <name evidence="14 19" type="primary">murC</name>
    <name evidence="19" type="ORF">GCM10022223_49660</name>
</gene>
<dbReference type="GO" id="GO:0016874">
    <property type="term" value="F:ligase activity"/>
    <property type="evidence" value="ECO:0007669"/>
    <property type="project" value="UniProtKB-KW"/>
</dbReference>
<evidence type="ECO:0000256" key="12">
    <source>
        <dbReference type="ARBA" id="ARBA00023316"/>
    </source>
</evidence>
<dbReference type="InterPro" id="IPR036565">
    <property type="entry name" value="Mur-like_cat_sf"/>
</dbReference>
<name>A0ABP7A7H7_9ACTN</name>
<evidence type="ECO:0000256" key="9">
    <source>
        <dbReference type="ARBA" id="ARBA00022960"/>
    </source>
</evidence>
<comment type="subcellular location">
    <subcellularLocation>
        <location evidence="1 14">Cytoplasm</location>
    </subcellularLocation>
</comment>
<evidence type="ECO:0000259" key="18">
    <source>
        <dbReference type="Pfam" id="PF08245"/>
    </source>
</evidence>
<dbReference type="Pfam" id="PF02875">
    <property type="entry name" value="Mur_ligase_C"/>
    <property type="match status" value="1"/>
</dbReference>